<keyword evidence="7" id="KW-1185">Reference proteome</keyword>
<keyword evidence="3" id="KW-0238">DNA-binding</keyword>
<name>L0W9B8_9GAMM</name>
<feature type="domain" description="Integrase DNA-binding" evidence="4">
    <location>
        <begin position="11"/>
        <end position="99"/>
    </location>
</feature>
<protein>
    <submittedName>
        <fullName evidence="6">Prophage integrase</fullName>
    </submittedName>
</protein>
<dbReference type="InterPro" id="IPR050808">
    <property type="entry name" value="Phage_Integrase"/>
</dbReference>
<evidence type="ECO:0000259" key="4">
    <source>
        <dbReference type="Pfam" id="PF13356"/>
    </source>
</evidence>
<dbReference type="eggNOG" id="COG0582">
    <property type="taxonomic scope" value="Bacteria"/>
</dbReference>
<evidence type="ECO:0000313" key="6">
    <source>
        <dbReference type="EMBL" id="EKF73579.1"/>
    </source>
</evidence>
<reference evidence="6 7" key="1">
    <citation type="journal article" date="2012" name="J. Bacteriol.">
        <title>Genome Sequence of the Alkane-Degrading Bacterium Alcanivorax hongdengensis Type Strain A-11-3.</title>
        <authorList>
            <person name="Lai Q."/>
            <person name="Shao Z."/>
        </authorList>
    </citation>
    <scope>NUCLEOTIDE SEQUENCE [LARGE SCALE GENOMIC DNA]</scope>
    <source>
        <strain evidence="6 7">A-11-3</strain>
    </source>
</reference>
<dbReference type="SUPFAM" id="SSF56349">
    <property type="entry name" value="DNA breaking-rejoining enzymes"/>
    <property type="match status" value="1"/>
</dbReference>
<feature type="domain" description="Phage integrase central" evidence="5">
    <location>
        <begin position="154"/>
        <end position="227"/>
    </location>
</feature>
<organism evidence="6 7">
    <name type="scientific">Alcanivorax hongdengensis A-11-3</name>
    <dbReference type="NCBI Taxonomy" id="1177179"/>
    <lineage>
        <taxon>Bacteria</taxon>
        <taxon>Pseudomonadati</taxon>
        <taxon>Pseudomonadota</taxon>
        <taxon>Gammaproteobacteria</taxon>
        <taxon>Oceanospirillales</taxon>
        <taxon>Alcanivoracaceae</taxon>
        <taxon>Alcanivorax</taxon>
    </lineage>
</organism>
<dbReference type="Proteomes" id="UP000010164">
    <property type="component" value="Unassembled WGS sequence"/>
</dbReference>
<dbReference type="InterPro" id="IPR010998">
    <property type="entry name" value="Integrase_recombinase_N"/>
</dbReference>
<dbReference type="EMBL" id="AMRJ01000023">
    <property type="protein sequence ID" value="EKF73579.1"/>
    <property type="molecule type" value="Genomic_DNA"/>
</dbReference>
<dbReference type="AlphaFoldDB" id="L0W9B8"/>
<dbReference type="GO" id="GO:0015074">
    <property type="term" value="P:DNA integration"/>
    <property type="evidence" value="ECO:0007669"/>
    <property type="project" value="UniProtKB-KW"/>
</dbReference>
<dbReference type="PANTHER" id="PTHR30629">
    <property type="entry name" value="PROPHAGE INTEGRASE"/>
    <property type="match status" value="1"/>
</dbReference>
<dbReference type="Gene3D" id="3.30.160.390">
    <property type="entry name" value="Integrase, DNA-binding domain"/>
    <property type="match status" value="1"/>
</dbReference>
<dbReference type="STRING" id="1177179.A11A3_13158"/>
<dbReference type="Pfam" id="PF22022">
    <property type="entry name" value="Phage_int_M"/>
    <property type="match status" value="1"/>
</dbReference>
<dbReference type="InterPro" id="IPR025166">
    <property type="entry name" value="Integrase_DNA_bind_dom"/>
</dbReference>
<evidence type="ECO:0000259" key="5">
    <source>
        <dbReference type="Pfam" id="PF22022"/>
    </source>
</evidence>
<dbReference type="InterPro" id="IPR011010">
    <property type="entry name" value="DNA_brk_join_enz"/>
</dbReference>
<dbReference type="Gene3D" id="1.10.150.130">
    <property type="match status" value="1"/>
</dbReference>
<accession>L0W9B8</accession>
<evidence type="ECO:0000256" key="3">
    <source>
        <dbReference type="ARBA" id="ARBA00023125"/>
    </source>
</evidence>
<dbReference type="Pfam" id="PF13356">
    <property type="entry name" value="Arm-DNA-bind_3"/>
    <property type="match status" value="1"/>
</dbReference>
<comment type="similarity">
    <text evidence="1">Belongs to the 'phage' integrase family.</text>
</comment>
<evidence type="ECO:0000256" key="2">
    <source>
        <dbReference type="ARBA" id="ARBA00022908"/>
    </source>
</evidence>
<evidence type="ECO:0000256" key="1">
    <source>
        <dbReference type="ARBA" id="ARBA00008857"/>
    </source>
</evidence>
<sequence>MEHSKQGSKQLSVRAIEAMRPGDKVKTDGAENTGLRVTCGSSGLKTFTYRYRSPETGKLVQVKIGNFPGMKLAEARLEVSKMKELRAKGICPKAERDRQLQAEKEAKAARAKAEAVTAYTVTDLVEQYLTEVIEDRTVTDPRTGEKRRVPGARKPKGQWEVRRTLHNDAVRVLGHKPAAEVKRKDVVDLIKEILDRGARVQAGNVLREFIAAYEYAIGLERLPDDFPNPAWLAKASLKTARIRMSPNKGKRVLSDKELASVLAWLPGSGYSPTQKNVMRFTLWTGCRTGEV</sequence>
<proteinExistence type="inferred from homology"/>
<dbReference type="RefSeq" id="WP_008929802.1">
    <property type="nucleotide sequence ID" value="NZ_AMRJ01000023.1"/>
</dbReference>
<keyword evidence="2" id="KW-0229">DNA integration</keyword>
<gene>
    <name evidence="6" type="ORF">A11A3_13158</name>
</gene>
<dbReference type="OrthoDB" id="9795573at2"/>
<dbReference type="InterPro" id="IPR053876">
    <property type="entry name" value="Phage_int_M"/>
</dbReference>
<dbReference type="GO" id="GO:0003677">
    <property type="term" value="F:DNA binding"/>
    <property type="evidence" value="ECO:0007669"/>
    <property type="project" value="UniProtKB-KW"/>
</dbReference>
<comment type="caution">
    <text evidence="6">The sequence shown here is derived from an EMBL/GenBank/DDBJ whole genome shotgun (WGS) entry which is preliminary data.</text>
</comment>
<dbReference type="PANTHER" id="PTHR30629:SF2">
    <property type="entry name" value="PROPHAGE INTEGRASE INTS-RELATED"/>
    <property type="match status" value="1"/>
</dbReference>
<evidence type="ECO:0000313" key="7">
    <source>
        <dbReference type="Proteomes" id="UP000010164"/>
    </source>
</evidence>
<dbReference type="InterPro" id="IPR038488">
    <property type="entry name" value="Integrase_DNA-bd_sf"/>
</dbReference>